<proteinExistence type="predicted"/>
<accession>A0A4Q2K4S7</accession>
<feature type="domain" description="Abortive infection protein-like C-terminal" evidence="1">
    <location>
        <begin position="210"/>
        <end position="285"/>
    </location>
</feature>
<gene>
    <name evidence="2" type="ORF">ET524_11080</name>
</gene>
<evidence type="ECO:0000313" key="3">
    <source>
        <dbReference type="Proteomes" id="UP000293345"/>
    </source>
</evidence>
<dbReference type="Proteomes" id="UP000293345">
    <property type="component" value="Unassembled WGS sequence"/>
</dbReference>
<evidence type="ECO:0000313" key="2">
    <source>
        <dbReference type="EMBL" id="RXZ55191.1"/>
    </source>
</evidence>
<comment type="caution">
    <text evidence="2">The sequence shown here is derived from an EMBL/GenBank/DDBJ whole genome shotgun (WGS) entry which is preliminary data.</text>
</comment>
<sequence>MSNSPFSFLRVKSIYEILDGDTHFKSSKLDEEVSLPYQSGPKLVQTLNAFGKPSDYGGCSRWQYVEKLLDHCIANDRVSDMFACFFDLSRFRDDLQGFSADEIERRHEAIVEAAIEAINGELIFGRHELRRIGNAYAVSPIDASPTMDTPSIKVIDRPYIKDMADRAHRDIEQGDCDSALTKARTLLEETFCQVIERKGEIPSTSGDMGKLFAQAKKLYNIHADATMDRRICDLVNGLNKIVDSIGQMRNKQGDAHGVGAARVRIEDYHARLAVNAAANVADFMLSVANRVRREEKTGQP</sequence>
<keyword evidence="3" id="KW-1185">Reference proteome</keyword>
<dbReference type="EMBL" id="SDPW01000001">
    <property type="protein sequence ID" value="RXZ55191.1"/>
    <property type="molecule type" value="Genomic_DNA"/>
</dbReference>
<dbReference type="Pfam" id="PF14355">
    <property type="entry name" value="Abi_C"/>
    <property type="match status" value="1"/>
</dbReference>
<evidence type="ECO:0000259" key="1">
    <source>
        <dbReference type="Pfam" id="PF14355"/>
    </source>
</evidence>
<dbReference type="OrthoDB" id="5139861at2"/>
<dbReference type="InterPro" id="IPR026001">
    <property type="entry name" value="Abi-like_C"/>
</dbReference>
<organism evidence="2 3">
    <name type="scientific">Senegalimassilia faecalis</name>
    <dbReference type="NCBI Taxonomy" id="2509433"/>
    <lineage>
        <taxon>Bacteria</taxon>
        <taxon>Bacillati</taxon>
        <taxon>Actinomycetota</taxon>
        <taxon>Coriobacteriia</taxon>
        <taxon>Coriobacteriales</taxon>
        <taxon>Coriobacteriaceae</taxon>
        <taxon>Senegalimassilia</taxon>
    </lineage>
</organism>
<dbReference type="AlphaFoldDB" id="A0A4Q2K4S7"/>
<name>A0A4Q2K4S7_9ACTN</name>
<reference evidence="2 3" key="1">
    <citation type="submission" date="2019-01" db="EMBL/GenBank/DDBJ databases">
        <title>Senegalimassilia sp. nov. KGMB04484 isolated human feces.</title>
        <authorList>
            <person name="Han K.-I."/>
            <person name="Kim J.-S."/>
            <person name="Lee K.C."/>
            <person name="Suh M.K."/>
            <person name="Eom M.K."/>
            <person name="Lee J.H."/>
            <person name="Park S.-H."/>
            <person name="Kang S.W."/>
            <person name="Park J.-E."/>
            <person name="Oh B.S."/>
            <person name="Yu S.Y."/>
            <person name="Choi S.-H."/>
            <person name="Lee D.H."/>
            <person name="Yoon H."/>
            <person name="Kim B.-Y."/>
            <person name="Lee J.H."/>
            <person name="Lee J.-S."/>
        </authorList>
    </citation>
    <scope>NUCLEOTIDE SEQUENCE [LARGE SCALE GENOMIC DNA]</scope>
    <source>
        <strain evidence="2 3">KGMB04484</strain>
    </source>
</reference>
<protein>
    <submittedName>
        <fullName evidence="2">Abortive phage infection protein</fullName>
    </submittedName>
</protein>